<dbReference type="Gene3D" id="2.40.50.140">
    <property type="entry name" value="Nucleic acid-binding proteins"/>
    <property type="match status" value="1"/>
</dbReference>
<gene>
    <name evidence="7 9" type="primary">recO</name>
    <name evidence="9" type="ORF">HH303_17185</name>
</gene>
<name>A0A7Y0E2Y5_9PROT</name>
<feature type="domain" description="DNA replication/recombination mediator RecO N-terminal" evidence="8">
    <location>
        <begin position="1"/>
        <end position="76"/>
    </location>
</feature>
<dbReference type="Pfam" id="PF02565">
    <property type="entry name" value="RecO_C"/>
    <property type="match status" value="1"/>
</dbReference>
<dbReference type="Gene3D" id="1.20.1440.120">
    <property type="entry name" value="Recombination protein O, C-terminal domain"/>
    <property type="match status" value="1"/>
</dbReference>
<dbReference type="SUPFAM" id="SSF50249">
    <property type="entry name" value="Nucleic acid-binding proteins"/>
    <property type="match status" value="1"/>
</dbReference>
<dbReference type="NCBIfam" id="TIGR00613">
    <property type="entry name" value="reco"/>
    <property type="match status" value="1"/>
</dbReference>
<dbReference type="InterPro" id="IPR012340">
    <property type="entry name" value="NA-bd_OB-fold"/>
</dbReference>
<comment type="function">
    <text evidence="7">Involved in DNA repair and RecF pathway recombination.</text>
</comment>
<organism evidence="9 10">
    <name type="scientific">Pacificispira spongiicola</name>
    <dbReference type="NCBI Taxonomy" id="2729598"/>
    <lineage>
        <taxon>Bacteria</taxon>
        <taxon>Pseudomonadati</taxon>
        <taxon>Pseudomonadota</taxon>
        <taxon>Alphaproteobacteria</taxon>
        <taxon>Rhodospirillales</taxon>
        <taxon>Rhodospirillaceae</taxon>
        <taxon>Pacificispira</taxon>
    </lineage>
</organism>
<keyword evidence="4 7" id="KW-0233">DNA recombination</keyword>
<evidence type="ECO:0000256" key="6">
    <source>
        <dbReference type="ARBA" id="ARBA00033409"/>
    </source>
</evidence>
<evidence type="ECO:0000259" key="8">
    <source>
        <dbReference type="Pfam" id="PF11967"/>
    </source>
</evidence>
<dbReference type="HAMAP" id="MF_00201">
    <property type="entry name" value="RecO"/>
    <property type="match status" value="1"/>
</dbReference>
<evidence type="ECO:0000313" key="10">
    <source>
        <dbReference type="Proteomes" id="UP000539372"/>
    </source>
</evidence>
<dbReference type="EMBL" id="JABBNT010000005">
    <property type="protein sequence ID" value="NMM46228.1"/>
    <property type="molecule type" value="Genomic_DNA"/>
</dbReference>
<evidence type="ECO:0000313" key="9">
    <source>
        <dbReference type="EMBL" id="NMM46228.1"/>
    </source>
</evidence>
<reference evidence="9 10" key="1">
    <citation type="submission" date="2020-04" db="EMBL/GenBank/DDBJ databases">
        <title>Rhodospirillaceae bacterium KN72 isolated from deep sea.</title>
        <authorList>
            <person name="Zhang D.-C."/>
        </authorList>
    </citation>
    <scope>NUCLEOTIDE SEQUENCE [LARGE SCALE GENOMIC DNA]</scope>
    <source>
        <strain evidence="9 10">KN72</strain>
    </source>
</reference>
<dbReference type="GO" id="GO:0043590">
    <property type="term" value="C:bacterial nucleoid"/>
    <property type="evidence" value="ECO:0007669"/>
    <property type="project" value="TreeGrafter"/>
</dbReference>
<keyword evidence="3 7" id="KW-0227">DNA damage</keyword>
<keyword evidence="5 7" id="KW-0234">DNA repair</keyword>
<dbReference type="GO" id="GO:0006302">
    <property type="term" value="P:double-strand break repair"/>
    <property type="evidence" value="ECO:0007669"/>
    <property type="project" value="TreeGrafter"/>
</dbReference>
<evidence type="ECO:0000256" key="3">
    <source>
        <dbReference type="ARBA" id="ARBA00022763"/>
    </source>
</evidence>
<dbReference type="InterPro" id="IPR042242">
    <property type="entry name" value="RecO_C"/>
</dbReference>
<protein>
    <recommendedName>
        <fullName evidence="2 7">DNA repair protein RecO</fullName>
    </recommendedName>
    <alternativeName>
        <fullName evidence="6 7">Recombination protein O</fullName>
    </alternativeName>
</protein>
<dbReference type="SUPFAM" id="SSF57863">
    <property type="entry name" value="ArfGap/RecO-like zinc finger"/>
    <property type="match status" value="1"/>
</dbReference>
<proteinExistence type="inferred from homology"/>
<dbReference type="Pfam" id="PF11967">
    <property type="entry name" value="RecO_N"/>
    <property type="match status" value="1"/>
</dbReference>
<evidence type="ECO:0000256" key="5">
    <source>
        <dbReference type="ARBA" id="ARBA00023204"/>
    </source>
</evidence>
<accession>A0A7Y0E2Y5</accession>
<evidence type="ECO:0000256" key="1">
    <source>
        <dbReference type="ARBA" id="ARBA00007452"/>
    </source>
</evidence>
<evidence type="ECO:0000256" key="2">
    <source>
        <dbReference type="ARBA" id="ARBA00021310"/>
    </source>
</evidence>
<dbReference type="PANTHER" id="PTHR33991:SF1">
    <property type="entry name" value="DNA REPAIR PROTEIN RECO"/>
    <property type="match status" value="1"/>
</dbReference>
<evidence type="ECO:0000256" key="7">
    <source>
        <dbReference type="HAMAP-Rule" id="MF_00201"/>
    </source>
</evidence>
<sequence>MEWRDDAILLSARRHGENAAVLSLLTRDRGRHAGLVRGGQSRKLKGVLQPGNRIAVTWKARLEEHLGTLTVEPVHGYAAHLMADPGRLLAMSSALSLIEKAFAEREPHPYAFDDLDALMVALDGPGWAETYIRWEVGLLAELGFGLDLSACAATGVTDDLCYVSPKTGRAVSREAGAIYKDKLLALPGFLVTRGASGDTAAIGDALRLTRYFLDRHVFSHLDAPLPDARLRLQDRFRNLETGS</sequence>
<dbReference type="InterPro" id="IPR037278">
    <property type="entry name" value="ARFGAP/RecO"/>
</dbReference>
<dbReference type="GO" id="GO:0006310">
    <property type="term" value="P:DNA recombination"/>
    <property type="evidence" value="ECO:0007669"/>
    <property type="project" value="UniProtKB-UniRule"/>
</dbReference>
<keyword evidence="10" id="KW-1185">Reference proteome</keyword>
<dbReference type="Proteomes" id="UP000539372">
    <property type="component" value="Unassembled WGS sequence"/>
</dbReference>
<comment type="similarity">
    <text evidence="1 7">Belongs to the RecO family.</text>
</comment>
<dbReference type="InterPro" id="IPR022572">
    <property type="entry name" value="DNA_rep/recomb_RecO_N"/>
</dbReference>
<dbReference type="PANTHER" id="PTHR33991">
    <property type="entry name" value="DNA REPAIR PROTEIN RECO"/>
    <property type="match status" value="1"/>
</dbReference>
<comment type="caution">
    <text evidence="9">The sequence shown here is derived from an EMBL/GenBank/DDBJ whole genome shotgun (WGS) entry which is preliminary data.</text>
</comment>
<dbReference type="AlphaFoldDB" id="A0A7Y0E2Y5"/>
<dbReference type="InterPro" id="IPR003717">
    <property type="entry name" value="RecO"/>
</dbReference>
<evidence type="ECO:0000256" key="4">
    <source>
        <dbReference type="ARBA" id="ARBA00023172"/>
    </source>
</evidence>